<keyword evidence="7" id="KW-1185">Reference proteome</keyword>
<evidence type="ECO:0000256" key="5">
    <source>
        <dbReference type="SAM" id="SignalP"/>
    </source>
</evidence>
<comment type="similarity">
    <text evidence="2">Belongs to the bacterial solute-binding protein 1 family.</text>
</comment>
<dbReference type="AlphaFoldDB" id="A0A4S8Q305"/>
<dbReference type="InterPro" id="IPR050490">
    <property type="entry name" value="Bact_solute-bd_prot1"/>
</dbReference>
<sequence>MATPSRRSPFRRRSLFKAAGLGAAGAAGLPVIAACSDIESGGGGTQVTEGLDFLPTYKEWPLPVQPDLIGEPPHHPSGFTVHPEAVQAITEVPENSGTYELTVPNWGEGPSGDDPYFQAVSKAWGGTKINLRYADGNEFAETSVQWLQAKEFGDAIHMFSWMLLAHTDFQNTVPNTFYDLTDILKGDISERWPLLAGLPTSSWGNSVWATDPEDPETSRIFGIPGPASGGPGNGMFVRTDLLADAGLDKPTTIEELLEVAREWTDGSAGKWAFAGLDYYTPMWFGLPSRDNWWFDEEQDKLLHRSEMPEYKEWLEFRRTLWDEGLVHPDAPTGTLDTQALHKEGTILFQQDGMSWWGGYTDQVNSGEAEGDIEPLGPLAAEGRTPLVHVNFGVDGWTFLRKDLEKEQVEEFLDVANFCAAPLGTTEYELLIYGVEGEHFEYGDDGTPVYTETGTAVVNAPVNFKTIARVQNFLAGGADRVQRVFDYNASVLEYAEVDIFEGLRVEGPAAFKDARATLEDQENDVSYGRAELSEIDSMVEDFLAAGGEEAREHYTAAYRTAQGE</sequence>
<evidence type="ECO:0000256" key="1">
    <source>
        <dbReference type="ARBA" id="ARBA00004196"/>
    </source>
</evidence>
<organism evidence="6 7">
    <name type="scientific">Glycomyces buryatensis</name>
    <dbReference type="NCBI Taxonomy" id="2570927"/>
    <lineage>
        <taxon>Bacteria</taxon>
        <taxon>Bacillati</taxon>
        <taxon>Actinomycetota</taxon>
        <taxon>Actinomycetes</taxon>
        <taxon>Glycomycetales</taxon>
        <taxon>Glycomycetaceae</taxon>
        <taxon>Glycomyces</taxon>
    </lineage>
</organism>
<evidence type="ECO:0000313" key="6">
    <source>
        <dbReference type="EMBL" id="THV38577.1"/>
    </source>
</evidence>
<dbReference type="EMBL" id="STGY01000067">
    <property type="protein sequence ID" value="THV38577.1"/>
    <property type="molecule type" value="Genomic_DNA"/>
</dbReference>
<dbReference type="InterPro" id="IPR006059">
    <property type="entry name" value="SBP"/>
</dbReference>
<dbReference type="InterPro" id="IPR006311">
    <property type="entry name" value="TAT_signal"/>
</dbReference>
<gene>
    <name evidence="6" type="ORF">FAB82_19270</name>
</gene>
<feature type="chain" id="PRO_5039552647" evidence="5">
    <location>
        <begin position="34"/>
        <end position="563"/>
    </location>
</feature>
<dbReference type="SUPFAM" id="SSF53850">
    <property type="entry name" value="Periplasmic binding protein-like II"/>
    <property type="match status" value="1"/>
</dbReference>
<evidence type="ECO:0000256" key="3">
    <source>
        <dbReference type="ARBA" id="ARBA00022448"/>
    </source>
</evidence>
<dbReference type="GO" id="GO:0030313">
    <property type="term" value="C:cell envelope"/>
    <property type="evidence" value="ECO:0007669"/>
    <property type="project" value="UniProtKB-SubCell"/>
</dbReference>
<protein>
    <submittedName>
        <fullName evidence="6">Extracellular solute-binding protein</fullName>
    </submittedName>
</protein>
<name>A0A4S8Q305_9ACTN</name>
<dbReference type="Pfam" id="PF01547">
    <property type="entry name" value="SBP_bac_1"/>
    <property type="match status" value="1"/>
</dbReference>
<dbReference type="Gene3D" id="3.40.190.10">
    <property type="entry name" value="Periplasmic binding protein-like II"/>
    <property type="match status" value="1"/>
</dbReference>
<evidence type="ECO:0000256" key="2">
    <source>
        <dbReference type="ARBA" id="ARBA00008520"/>
    </source>
</evidence>
<dbReference type="Proteomes" id="UP000308760">
    <property type="component" value="Unassembled WGS sequence"/>
</dbReference>
<dbReference type="PROSITE" id="PS51257">
    <property type="entry name" value="PROKAR_LIPOPROTEIN"/>
    <property type="match status" value="1"/>
</dbReference>
<comment type="subcellular location">
    <subcellularLocation>
        <location evidence="1">Cell envelope</location>
    </subcellularLocation>
</comment>
<dbReference type="PANTHER" id="PTHR43649:SF31">
    <property type="entry name" value="SN-GLYCEROL-3-PHOSPHATE-BINDING PERIPLASMIC PROTEIN UGPB"/>
    <property type="match status" value="1"/>
</dbReference>
<evidence type="ECO:0000313" key="7">
    <source>
        <dbReference type="Proteomes" id="UP000308760"/>
    </source>
</evidence>
<accession>A0A4S8Q305</accession>
<evidence type="ECO:0000256" key="4">
    <source>
        <dbReference type="ARBA" id="ARBA00022729"/>
    </source>
</evidence>
<dbReference type="OrthoDB" id="5166384at2"/>
<reference evidence="7" key="1">
    <citation type="submission" date="2019-04" db="EMBL/GenBank/DDBJ databases">
        <title>Nocardioides xinjiangensis sp. nov.</title>
        <authorList>
            <person name="Liu S."/>
        </authorList>
    </citation>
    <scope>NUCLEOTIDE SEQUENCE [LARGE SCALE GENOMIC DNA]</scope>
    <source>
        <strain evidence="7">18</strain>
    </source>
</reference>
<dbReference type="PROSITE" id="PS51318">
    <property type="entry name" value="TAT"/>
    <property type="match status" value="1"/>
</dbReference>
<comment type="caution">
    <text evidence="6">The sequence shown here is derived from an EMBL/GenBank/DDBJ whole genome shotgun (WGS) entry which is preliminary data.</text>
</comment>
<reference evidence="6 7" key="2">
    <citation type="submission" date="2019-05" db="EMBL/GenBank/DDBJ databases">
        <title>Glycomyces buryatensis sp. nov.</title>
        <authorList>
            <person name="Nikitina E."/>
        </authorList>
    </citation>
    <scope>NUCLEOTIDE SEQUENCE [LARGE SCALE GENOMIC DNA]</scope>
    <source>
        <strain evidence="6 7">18</strain>
    </source>
</reference>
<dbReference type="PANTHER" id="PTHR43649">
    <property type="entry name" value="ARABINOSE-BINDING PROTEIN-RELATED"/>
    <property type="match status" value="1"/>
</dbReference>
<proteinExistence type="inferred from homology"/>
<feature type="signal peptide" evidence="5">
    <location>
        <begin position="1"/>
        <end position="33"/>
    </location>
</feature>
<keyword evidence="4 5" id="KW-0732">Signal</keyword>
<dbReference type="RefSeq" id="WP_136536161.1">
    <property type="nucleotide sequence ID" value="NZ_STGY01000067.1"/>
</dbReference>
<keyword evidence="3" id="KW-0813">Transport</keyword>